<dbReference type="Proteomes" id="UP000887561">
    <property type="component" value="Unplaced"/>
</dbReference>
<accession>A0A915MFC1</accession>
<sequence>MVKPKTYDEYEAQKAVNSAIDDTSIEDDFVDQYFEAALEVLTGKVQERSAASNHNLDLKKLEALLKLARKKLEWDKEVYEVLDLRDVQPSKENKSPKKSNESNNDEMENPTTSSSLTEKPKSPEKTRKPGRPPKRKNEEEEVPKKKEKKNKKSDNNVTVRKKRRKITEVLQEEAREQVFRGSKDADSEALALALKVLPPTLSPVKTRSKTLSSVNSLKALTWKDQRDYSPTTTVSSSALVLYKKDESKKKDDLTETRINTRSKTNAPSTSEALGPSQKPITISNKAIPLPDAPKGNVTNVNHDAVSVTKSVRFHSKQIPTNPRWHEFPTGF</sequence>
<feature type="compositionally biased region" description="Basic and acidic residues" evidence="1">
    <location>
        <begin position="83"/>
        <end position="100"/>
    </location>
</feature>
<feature type="compositionally biased region" description="Basic and acidic residues" evidence="1">
    <location>
        <begin position="118"/>
        <end position="127"/>
    </location>
</feature>
<feature type="compositionally biased region" description="Basic and acidic residues" evidence="1">
    <location>
        <begin position="135"/>
        <end position="144"/>
    </location>
</feature>
<evidence type="ECO:0000313" key="2">
    <source>
        <dbReference type="Proteomes" id="UP000887561"/>
    </source>
</evidence>
<feature type="region of interest" description="Disordered" evidence="1">
    <location>
        <begin position="249"/>
        <end position="295"/>
    </location>
</feature>
<evidence type="ECO:0000313" key="3">
    <source>
        <dbReference type="WBParaSite" id="scaffold35321_cov253.g22385"/>
    </source>
</evidence>
<name>A0A915MFC1_MELJA</name>
<organism evidence="2 3">
    <name type="scientific">Meloidogyne javanica</name>
    <name type="common">Root-knot nematode worm</name>
    <dbReference type="NCBI Taxonomy" id="6303"/>
    <lineage>
        <taxon>Eukaryota</taxon>
        <taxon>Metazoa</taxon>
        <taxon>Ecdysozoa</taxon>
        <taxon>Nematoda</taxon>
        <taxon>Chromadorea</taxon>
        <taxon>Rhabditida</taxon>
        <taxon>Tylenchina</taxon>
        <taxon>Tylenchomorpha</taxon>
        <taxon>Tylenchoidea</taxon>
        <taxon>Meloidogynidae</taxon>
        <taxon>Meloidogyninae</taxon>
        <taxon>Meloidogyne</taxon>
        <taxon>Meloidogyne incognita group</taxon>
    </lineage>
</organism>
<feature type="compositionally biased region" description="Polar residues" evidence="1">
    <location>
        <begin position="256"/>
        <end position="271"/>
    </location>
</feature>
<keyword evidence="2" id="KW-1185">Reference proteome</keyword>
<reference evidence="3" key="1">
    <citation type="submission" date="2022-11" db="UniProtKB">
        <authorList>
            <consortium name="WormBaseParasite"/>
        </authorList>
    </citation>
    <scope>IDENTIFICATION</scope>
</reference>
<protein>
    <submittedName>
        <fullName evidence="3">Uncharacterized protein</fullName>
    </submittedName>
</protein>
<evidence type="ECO:0000256" key="1">
    <source>
        <dbReference type="SAM" id="MobiDB-lite"/>
    </source>
</evidence>
<proteinExistence type="predicted"/>
<dbReference type="AlphaFoldDB" id="A0A915MFC1"/>
<feature type="region of interest" description="Disordered" evidence="1">
    <location>
        <begin position="83"/>
        <end position="166"/>
    </location>
</feature>
<dbReference type="WBParaSite" id="scaffold35321_cov253.g22385">
    <property type="protein sequence ID" value="scaffold35321_cov253.g22385"/>
    <property type="gene ID" value="scaffold35321_cov253.g22385"/>
</dbReference>